<evidence type="ECO:0000256" key="7">
    <source>
        <dbReference type="SAM" id="Phobius"/>
    </source>
</evidence>
<keyword evidence="5 7" id="KW-0472">Membrane</keyword>
<dbReference type="Proteomes" id="UP000054558">
    <property type="component" value="Unassembled WGS sequence"/>
</dbReference>
<evidence type="ECO:0000256" key="1">
    <source>
        <dbReference type="ARBA" id="ARBA00004141"/>
    </source>
</evidence>
<keyword evidence="2 8" id="KW-0808">Transferase</keyword>
<dbReference type="AlphaFoldDB" id="A0A1Y1ICQ0"/>
<dbReference type="OMA" id="RGFFMCK"/>
<dbReference type="InterPro" id="IPR000537">
    <property type="entry name" value="UbiA_prenyltransferase"/>
</dbReference>
<feature type="transmembrane region" description="Helical" evidence="7">
    <location>
        <begin position="398"/>
        <end position="419"/>
    </location>
</feature>
<gene>
    <name evidence="8" type="ORF">KFL_004550050</name>
</gene>
<dbReference type="PANTHER" id="PTHR13929:SF0">
    <property type="entry name" value="UBIA PRENYLTRANSFERASE DOMAIN-CONTAINING PROTEIN 1"/>
    <property type="match status" value="1"/>
</dbReference>
<name>A0A1Y1ICQ0_KLENI</name>
<feature type="transmembrane region" description="Helical" evidence="7">
    <location>
        <begin position="200"/>
        <end position="222"/>
    </location>
</feature>
<organism evidence="8 9">
    <name type="scientific">Klebsormidium nitens</name>
    <name type="common">Green alga</name>
    <name type="synonym">Ulothrix nitens</name>
    <dbReference type="NCBI Taxonomy" id="105231"/>
    <lineage>
        <taxon>Eukaryota</taxon>
        <taxon>Viridiplantae</taxon>
        <taxon>Streptophyta</taxon>
        <taxon>Klebsormidiophyceae</taxon>
        <taxon>Klebsormidiales</taxon>
        <taxon>Klebsormidiaceae</taxon>
        <taxon>Klebsormidium</taxon>
    </lineage>
</organism>
<dbReference type="EMBL" id="DF237404">
    <property type="protein sequence ID" value="GAQ88734.1"/>
    <property type="molecule type" value="Genomic_DNA"/>
</dbReference>
<dbReference type="PANTHER" id="PTHR13929">
    <property type="entry name" value="1,4-DIHYDROXY-2-NAPHTHOATE OCTAPRENYLTRANSFERASE"/>
    <property type="match status" value="1"/>
</dbReference>
<evidence type="ECO:0000313" key="9">
    <source>
        <dbReference type="Proteomes" id="UP000054558"/>
    </source>
</evidence>
<dbReference type="GO" id="GO:0016020">
    <property type="term" value="C:membrane"/>
    <property type="evidence" value="ECO:0007669"/>
    <property type="project" value="UniProtKB-SubCell"/>
</dbReference>
<dbReference type="Pfam" id="PF01040">
    <property type="entry name" value="UbiA"/>
    <property type="match status" value="1"/>
</dbReference>
<dbReference type="GO" id="GO:0009234">
    <property type="term" value="P:menaquinone biosynthetic process"/>
    <property type="evidence" value="ECO:0000318"/>
    <property type="project" value="GO_Central"/>
</dbReference>
<accession>A0A1Y1ICQ0</accession>
<evidence type="ECO:0000313" key="8">
    <source>
        <dbReference type="EMBL" id="GAQ88734.1"/>
    </source>
</evidence>
<evidence type="ECO:0000256" key="2">
    <source>
        <dbReference type="ARBA" id="ARBA00022679"/>
    </source>
</evidence>
<dbReference type="GO" id="GO:0042371">
    <property type="term" value="P:vitamin K biosynthetic process"/>
    <property type="evidence" value="ECO:0000318"/>
    <property type="project" value="GO_Central"/>
</dbReference>
<dbReference type="InterPro" id="IPR026046">
    <property type="entry name" value="UBIAD1"/>
</dbReference>
<dbReference type="GO" id="GO:0042372">
    <property type="term" value="P:phylloquinone biosynthetic process"/>
    <property type="evidence" value="ECO:0007669"/>
    <property type="project" value="InterPro"/>
</dbReference>
<dbReference type="GO" id="GO:0004659">
    <property type="term" value="F:prenyltransferase activity"/>
    <property type="evidence" value="ECO:0000318"/>
    <property type="project" value="GO_Central"/>
</dbReference>
<feature type="transmembrane region" description="Helical" evidence="7">
    <location>
        <begin position="360"/>
        <end position="378"/>
    </location>
</feature>
<evidence type="ECO:0000256" key="6">
    <source>
        <dbReference type="SAM" id="MobiDB-lite"/>
    </source>
</evidence>
<dbReference type="GO" id="GO:0006744">
    <property type="term" value="P:ubiquinone biosynthetic process"/>
    <property type="evidence" value="ECO:0000318"/>
    <property type="project" value="GO_Central"/>
</dbReference>
<evidence type="ECO:0000256" key="5">
    <source>
        <dbReference type="ARBA" id="ARBA00023136"/>
    </source>
</evidence>
<feature type="transmembrane region" description="Helical" evidence="7">
    <location>
        <begin position="129"/>
        <end position="147"/>
    </location>
</feature>
<evidence type="ECO:0000256" key="3">
    <source>
        <dbReference type="ARBA" id="ARBA00022692"/>
    </source>
</evidence>
<proteinExistence type="inferred from homology"/>
<evidence type="ECO:0000256" key="4">
    <source>
        <dbReference type="ARBA" id="ARBA00022989"/>
    </source>
</evidence>
<keyword evidence="4 7" id="KW-1133">Transmembrane helix</keyword>
<protein>
    <submittedName>
        <fullName evidence="8">1,4-dihydroxy-2-naphthoate octaprenyltransferase</fullName>
    </submittedName>
</protein>
<feature type="transmembrane region" description="Helical" evidence="7">
    <location>
        <begin position="294"/>
        <end position="313"/>
    </location>
</feature>
<keyword evidence="9" id="KW-1185">Reference proteome</keyword>
<dbReference type="HAMAP" id="MF_01938">
    <property type="entry name" value="MenA_2"/>
    <property type="match status" value="1"/>
</dbReference>
<sequence length="426" mass="45731">MYREASTISAAGCPATQQPVQGSAYQNARRSSRPMGTLPIPFSTIEKATLPCLQRGRSTLRPDAGGNGSRVPLAGGLQLERHKRTGKRVACTAGDFVPPIEEPLAEATEPPPVEEELSQATLIWRAVKLPIYTVALIPILVGAAAAYQKTGVFYHSRFWTLLGSSCLVIAWLNLTNDVFDSDTEVDKNKKESVVNMTGSRNLVLVIAIALLIIAFGGFAWLAKTVNDPRMLWLLGAAVACGYVYQSPPFRLGYMGLGEPLCFVSFGPLATSAFYLSQVKKSCCKALPEVTPTVLGASVLVGITTTLILFCSHFHQIEDDAKVGKMSPLVRLGTARGAQVASAAVTALYFVTGGLVGTKLLPTWCGILSALTIPLGKLVKNFISKNHENKVVIFMAKYFATRLHIAHGVAIALGLAASVWKPLPSFW</sequence>
<feature type="region of interest" description="Disordered" evidence="6">
    <location>
        <begin position="1"/>
        <end position="20"/>
    </location>
</feature>
<reference evidence="8 9" key="1">
    <citation type="journal article" date="2014" name="Nat. Commun.">
        <title>Klebsormidium flaccidum genome reveals primary factors for plant terrestrial adaptation.</title>
        <authorList>
            <person name="Hori K."/>
            <person name="Maruyama F."/>
            <person name="Fujisawa T."/>
            <person name="Togashi T."/>
            <person name="Yamamoto N."/>
            <person name="Seo M."/>
            <person name="Sato S."/>
            <person name="Yamada T."/>
            <person name="Mori H."/>
            <person name="Tajima N."/>
            <person name="Moriyama T."/>
            <person name="Ikeuchi M."/>
            <person name="Watanabe M."/>
            <person name="Wada H."/>
            <person name="Kobayashi K."/>
            <person name="Saito M."/>
            <person name="Masuda T."/>
            <person name="Sasaki-Sekimoto Y."/>
            <person name="Mashiguchi K."/>
            <person name="Awai K."/>
            <person name="Shimojima M."/>
            <person name="Masuda S."/>
            <person name="Iwai M."/>
            <person name="Nobusawa T."/>
            <person name="Narise T."/>
            <person name="Kondo S."/>
            <person name="Saito H."/>
            <person name="Sato R."/>
            <person name="Murakawa M."/>
            <person name="Ihara Y."/>
            <person name="Oshima-Yamada Y."/>
            <person name="Ohtaka K."/>
            <person name="Satoh M."/>
            <person name="Sonobe K."/>
            <person name="Ishii M."/>
            <person name="Ohtani R."/>
            <person name="Kanamori-Sato M."/>
            <person name="Honoki R."/>
            <person name="Miyazaki D."/>
            <person name="Mochizuki H."/>
            <person name="Umetsu J."/>
            <person name="Higashi K."/>
            <person name="Shibata D."/>
            <person name="Kamiya Y."/>
            <person name="Sato N."/>
            <person name="Nakamura Y."/>
            <person name="Tabata S."/>
            <person name="Ida S."/>
            <person name="Kurokawa K."/>
            <person name="Ohta H."/>
        </authorList>
    </citation>
    <scope>NUCLEOTIDE SEQUENCE [LARGE SCALE GENOMIC DNA]</scope>
    <source>
        <strain evidence="8 9">NIES-2285</strain>
    </source>
</reference>
<keyword evidence="3 7" id="KW-0812">Transmembrane</keyword>
<dbReference type="CDD" id="cd13962">
    <property type="entry name" value="PT_UbiA_UBIAD1"/>
    <property type="match status" value="1"/>
</dbReference>
<dbReference type="NCBIfam" id="TIGR02235">
    <property type="entry name" value="menA_cyano-plnt"/>
    <property type="match status" value="1"/>
</dbReference>
<feature type="transmembrane region" description="Helical" evidence="7">
    <location>
        <begin position="251"/>
        <end position="274"/>
    </location>
</feature>
<dbReference type="STRING" id="105231.A0A1Y1ICQ0"/>
<dbReference type="InterPro" id="IPR011937">
    <property type="entry name" value="DHNA_phytyltransferase_MenA"/>
</dbReference>
<dbReference type="OrthoDB" id="5263at2759"/>
<comment type="subcellular location">
    <subcellularLocation>
        <location evidence="1">Membrane</location>
        <topology evidence="1">Multi-pass membrane protein</topology>
    </subcellularLocation>
</comment>
<feature type="transmembrane region" description="Helical" evidence="7">
    <location>
        <begin position="159"/>
        <end position="179"/>
    </location>
</feature>